<reference evidence="3" key="1">
    <citation type="journal article" date="2019" name="Int. J. Syst. Evol. Microbiol.">
        <title>The Global Catalogue of Microorganisms (GCM) 10K type strain sequencing project: providing services to taxonomists for standard genome sequencing and annotation.</title>
        <authorList>
            <consortium name="The Broad Institute Genomics Platform"/>
            <consortium name="The Broad Institute Genome Sequencing Center for Infectious Disease"/>
            <person name="Wu L."/>
            <person name="Ma J."/>
        </authorList>
    </citation>
    <scope>NUCLEOTIDE SEQUENCE [LARGE SCALE GENOMIC DNA]</scope>
    <source>
        <strain evidence="3">JCM 12762</strain>
    </source>
</reference>
<keyword evidence="3" id="KW-1185">Reference proteome</keyword>
<accession>A0ABP4GIM5</accession>
<comment type="caution">
    <text evidence="2">The sequence shown here is derived from an EMBL/GenBank/DDBJ whole genome shotgun (WGS) entry which is preliminary data.</text>
</comment>
<dbReference type="RefSeq" id="WP_343926546.1">
    <property type="nucleotide sequence ID" value="NZ_BAAAKW010000066.1"/>
</dbReference>
<proteinExistence type="predicted"/>
<organism evidence="2 3">
    <name type="scientific">Rhodoglobus aureus</name>
    <dbReference type="NCBI Taxonomy" id="191497"/>
    <lineage>
        <taxon>Bacteria</taxon>
        <taxon>Bacillati</taxon>
        <taxon>Actinomycetota</taxon>
        <taxon>Actinomycetes</taxon>
        <taxon>Micrococcales</taxon>
        <taxon>Microbacteriaceae</taxon>
        <taxon>Rhodoglobus</taxon>
    </lineage>
</organism>
<name>A0ABP4GIM5_9MICO</name>
<evidence type="ECO:0000313" key="2">
    <source>
        <dbReference type="EMBL" id="GAA1226283.1"/>
    </source>
</evidence>
<dbReference type="Proteomes" id="UP001500943">
    <property type="component" value="Unassembled WGS sequence"/>
</dbReference>
<sequence length="218" mass="23289">MTHKSASSKPSRNDPRQRLGQPLSLFRRGLIAGLAFAVPVFGVLYALTIPDGPWLAVAITQAVAVGAAAATSIGYFRSAIWIGPTSPTVTERGFFFARVSHFDKAEAVSILLAQVYTSDGSETRPQLVILGANNKRLLRMRGQYWPQSAMDVVASHFDVPVFSIPDAVSTGELRADYPHAVYFLERHPVLVALIAVGGTAATAAILMGALALIRSITA</sequence>
<keyword evidence="1" id="KW-0812">Transmembrane</keyword>
<feature type="transmembrane region" description="Helical" evidence="1">
    <location>
        <begin position="25"/>
        <end position="48"/>
    </location>
</feature>
<evidence type="ECO:0000313" key="3">
    <source>
        <dbReference type="Proteomes" id="UP001500943"/>
    </source>
</evidence>
<dbReference type="EMBL" id="BAAAKW010000066">
    <property type="protein sequence ID" value="GAA1226283.1"/>
    <property type="molecule type" value="Genomic_DNA"/>
</dbReference>
<gene>
    <name evidence="2" type="ORF">GCM10009655_26150</name>
</gene>
<keyword evidence="1" id="KW-1133">Transmembrane helix</keyword>
<evidence type="ECO:0000256" key="1">
    <source>
        <dbReference type="SAM" id="Phobius"/>
    </source>
</evidence>
<feature type="transmembrane region" description="Helical" evidence="1">
    <location>
        <begin position="189"/>
        <end position="213"/>
    </location>
</feature>
<feature type="transmembrane region" description="Helical" evidence="1">
    <location>
        <begin position="54"/>
        <end position="76"/>
    </location>
</feature>
<protein>
    <submittedName>
        <fullName evidence="2">Uncharacterized protein</fullName>
    </submittedName>
</protein>
<keyword evidence="1" id="KW-0472">Membrane</keyword>